<evidence type="ECO:0000313" key="13">
    <source>
        <dbReference type="EMBL" id="WOJ90354.1"/>
    </source>
</evidence>
<evidence type="ECO:0000256" key="7">
    <source>
        <dbReference type="ARBA" id="ARBA00047334"/>
    </source>
</evidence>
<dbReference type="RefSeq" id="WP_407339801.1">
    <property type="nucleotide sequence ID" value="NZ_CP136862.1"/>
</dbReference>
<comment type="catalytic activity">
    <reaction evidence="7 10">
        <text>4-methyl-5-(2-phosphooxyethyl)-thiazole + 4-amino-2-methyl-5-(diphosphooxymethyl)pyrimidine + H(+) = thiamine phosphate + diphosphate</text>
        <dbReference type="Rhea" id="RHEA:22328"/>
        <dbReference type="ChEBI" id="CHEBI:15378"/>
        <dbReference type="ChEBI" id="CHEBI:33019"/>
        <dbReference type="ChEBI" id="CHEBI:37575"/>
        <dbReference type="ChEBI" id="CHEBI:57841"/>
        <dbReference type="ChEBI" id="CHEBI:58296"/>
        <dbReference type="EC" id="2.5.1.3"/>
    </reaction>
</comment>
<dbReference type="NCBIfam" id="NF000734">
    <property type="entry name" value="PRK00043.1-5"/>
    <property type="match status" value="1"/>
</dbReference>
<comment type="catalytic activity">
    <reaction evidence="8 10">
        <text>2-(2-carboxy-4-methylthiazol-5-yl)ethyl phosphate + 4-amino-2-methyl-5-(diphosphooxymethyl)pyrimidine + 2 H(+) = thiamine phosphate + CO2 + diphosphate</text>
        <dbReference type="Rhea" id="RHEA:47848"/>
        <dbReference type="ChEBI" id="CHEBI:15378"/>
        <dbReference type="ChEBI" id="CHEBI:16526"/>
        <dbReference type="ChEBI" id="CHEBI:33019"/>
        <dbReference type="ChEBI" id="CHEBI:37575"/>
        <dbReference type="ChEBI" id="CHEBI:57841"/>
        <dbReference type="ChEBI" id="CHEBI:62890"/>
        <dbReference type="EC" id="2.5.1.3"/>
    </reaction>
</comment>
<protein>
    <recommendedName>
        <fullName evidence="10">Thiamine-phosphate synthase</fullName>
        <ecNumber evidence="10">2.5.1.3</ecNumber>
    </recommendedName>
    <alternativeName>
        <fullName evidence="10">Thiamine-phosphate pyrophosphorylase</fullName>
    </alternativeName>
</protein>
<evidence type="ECO:0000256" key="10">
    <source>
        <dbReference type="RuleBase" id="RU003826"/>
    </source>
</evidence>
<evidence type="ECO:0000256" key="8">
    <source>
        <dbReference type="ARBA" id="ARBA00047851"/>
    </source>
</evidence>
<dbReference type="GO" id="GO:0004789">
    <property type="term" value="F:thiamine-phosphate diphosphorylase activity"/>
    <property type="evidence" value="ECO:0007669"/>
    <property type="project" value="UniProtKB-EC"/>
</dbReference>
<evidence type="ECO:0000256" key="9">
    <source>
        <dbReference type="ARBA" id="ARBA00047883"/>
    </source>
</evidence>
<organism evidence="13 14">
    <name type="scientific">Methylocapsa polymorpha</name>
    <dbReference type="NCBI Taxonomy" id="3080828"/>
    <lineage>
        <taxon>Bacteria</taxon>
        <taxon>Pseudomonadati</taxon>
        <taxon>Pseudomonadota</taxon>
        <taxon>Alphaproteobacteria</taxon>
        <taxon>Hyphomicrobiales</taxon>
        <taxon>Beijerinckiaceae</taxon>
        <taxon>Methylocapsa</taxon>
    </lineage>
</organism>
<dbReference type="InterPro" id="IPR036206">
    <property type="entry name" value="ThiamineP_synth_sf"/>
</dbReference>
<evidence type="ECO:0000313" key="14">
    <source>
        <dbReference type="Proteomes" id="UP001626536"/>
    </source>
</evidence>
<dbReference type="EMBL" id="CP136862">
    <property type="protein sequence ID" value="WOJ90354.1"/>
    <property type="molecule type" value="Genomic_DNA"/>
</dbReference>
<name>A0ABZ0HSR4_9HYPH</name>
<dbReference type="PANTHER" id="PTHR20857">
    <property type="entry name" value="THIAMINE-PHOSPHATE PYROPHOSPHORYLASE"/>
    <property type="match status" value="1"/>
</dbReference>
<gene>
    <name evidence="13" type="ORF">RZS28_03370</name>
</gene>
<dbReference type="PANTHER" id="PTHR20857:SF15">
    <property type="entry name" value="THIAMINE-PHOSPHATE SYNTHASE"/>
    <property type="match status" value="1"/>
</dbReference>
<dbReference type="NCBIfam" id="TIGR00693">
    <property type="entry name" value="thiE"/>
    <property type="match status" value="1"/>
</dbReference>
<dbReference type="SUPFAM" id="SSF51391">
    <property type="entry name" value="Thiamin phosphate synthase"/>
    <property type="match status" value="1"/>
</dbReference>
<dbReference type="Proteomes" id="UP001626536">
    <property type="component" value="Chromosome"/>
</dbReference>
<accession>A0ABZ0HSR4</accession>
<dbReference type="InterPro" id="IPR034291">
    <property type="entry name" value="TMP_synthase"/>
</dbReference>
<evidence type="ECO:0000256" key="3">
    <source>
        <dbReference type="ARBA" id="ARBA00022679"/>
    </source>
</evidence>
<dbReference type="InterPro" id="IPR013785">
    <property type="entry name" value="Aldolase_TIM"/>
</dbReference>
<evidence type="ECO:0000256" key="4">
    <source>
        <dbReference type="ARBA" id="ARBA00022723"/>
    </source>
</evidence>
<dbReference type="EC" id="2.5.1.3" evidence="10"/>
<comment type="pathway">
    <text evidence="2 11">Cofactor biosynthesis; thiamine diphosphate biosynthesis; thiamine phosphate from 4-amino-2-methyl-5-diphosphomethylpyrimidine and 4-methyl-5-(2-phosphoethyl)-thiazole: step 1/1.</text>
</comment>
<keyword evidence="14" id="KW-1185">Reference proteome</keyword>
<dbReference type="Gene3D" id="3.20.20.70">
    <property type="entry name" value="Aldolase class I"/>
    <property type="match status" value="1"/>
</dbReference>
<keyword evidence="5" id="KW-0460">Magnesium</keyword>
<dbReference type="Pfam" id="PF02581">
    <property type="entry name" value="TMP-TENI"/>
    <property type="match status" value="1"/>
</dbReference>
<evidence type="ECO:0000256" key="1">
    <source>
        <dbReference type="ARBA" id="ARBA00001946"/>
    </source>
</evidence>
<reference evidence="13 14" key="1">
    <citation type="submission" date="2023-10" db="EMBL/GenBank/DDBJ databases">
        <title>Novel methanotroph of the genus Methylocapsa from a subarctic wetland.</title>
        <authorList>
            <person name="Belova S.E."/>
            <person name="Oshkin I.Y."/>
            <person name="Miroshnikov K."/>
            <person name="Dedysh S.N."/>
        </authorList>
    </citation>
    <scope>NUCLEOTIDE SEQUENCE [LARGE SCALE GENOMIC DNA]</scope>
    <source>
        <strain evidence="13 14">RX1</strain>
    </source>
</reference>
<comment type="cofactor">
    <cofactor evidence="1">
        <name>Mg(2+)</name>
        <dbReference type="ChEBI" id="CHEBI:18420"/>
    </cofactor>
</comment>
<comment type="catalytic activity">
    <reaction evidence="9 10">
        <text>2-[(2R,5Z)-2-carboxy-4-methylthiazol-5(2H)-ylidene]ethyl phosphate + 4-amino-2-methyl-5-(diphosphooxymethyl)pyrimidine + 2 H(+) = thiamine phosphate + CO2 + diphosphate</text>
        <dbReference type="Rhea" id="RHEA:47844"/>
        <dbReference type="ChEBI" id="CHEBI:15378"/>
        <dbReference type="ChEBI" id="CHEBI:16526"/>
        <dbReference type="ChEBI" id="CHEBI:33019"/>
        <dbReference type="ChEBI" id="CHEBI:37575"/>
        <dbReference type="ChEBI" id="CHEBI:57841"/>
        <dbReference type="ChEBI" id="CHEBI:62899"/>
        <dbReference type="EC" id="2.5.1.3"/>
    </reaction>
</comment>
<comment type="similarity">
    <text evidence="10">Belongs to the thiamine-phosphate synthase family.</text>
</comment>
<keyword evidence="4" id="KW-0479">Metal-binding</keyword>
<keyword evidence="3 10" id="KW-0808">Transferase</keyword>
<sequence>MLDPFYLIVDSAAWIARLLPCGVRLVQLRVKDAPEASVRAEIAEAKARCAAAGAQLIVNDYWREAIDAGCDFIHLGQTDLDTADLPAIRRAGLKLGVSTHDEAELARALETEPDYVALGPIYPTILKQMAFAPQGLPRLAEWKRKIGKIPLVGIGGVTLDRVAGVLEAGADSAAVVTDITRNADPEQRARDWVKATRRFAGSAA</sequence>
<keyword evidence="6 10" id="KW-0784">Thiamine biosynthesis</keyword>
<feature type="domain" description="Thiamine phosphate synthase/TenI" evidence="12">
    <location>
        <begin position="11"/>
        <end position="179"/>
    </location>
</feature>
<evidence type="ECO:0000259" key="12">
    <source>
        <dbReference type="Pfam" id="PF02581"/>
    </source>
</evidence>
<evidence type="ECO:0000256" key="5">
    <source>
        <dbReference type="ARBA" id="ARBA00022842"/>
    </source>
</evidence>
<dbReference type="InterPro" id="IPR022998">
    <property type="entry name" value="ThiamineP_synth_TenI"/>
</dbReference>
<dbReference type="CDD" id="cd00564">
    <property type="entry name" value="TMP_TenI"/>
    <property type="match status" value="1"/>
</dbReference>
<evidence type="ECO:0000256" key="6">
    <source>
        <dbReference type="ARBA" id="ARBA00022977"/>
    </source>
</evidence>
<evidence type="ECO:0000256" key="2">
    <source>
        <dbReference type="ARBA" id="ARBA00005165"/>
    </source>
</evidence>
<proteinExistence type="inferred from homology"/>
<evidence type="ECO:0000256" key="11">
    <source>
        <dbReference type="RuleBase" id="RU004253"/>
    </source>
</evidence>